<dbReference type="GO" id="GO:0016020">
    <property type="term" value="C:membrane"/>
    <property type="evidence" value="ECO:0007669"/>
    <property type="project" value="TreeGrafter"/>
</dbReference>
<evidence type="ECO:0000313" key="4">
    <source>
        <dbReference type="Proteomes" id="UP000092018"/>
    </source>
</evidence>
<feature type="transmembrane region" description="Helical" evidence="1">
    <location>
        <begin position="167"/>
        <end position="185"/>
    </location>
</feature>
<feature type="transmembrane region" description="Helical" evidence="1">
    <location>
        <begin position="245"/>
        <end position="264"/>
    </location>
</feature>
<evidence type="ECO:0000313" key="3">
    <source>
        <dbReference type="EMBL" id="ANO34976.1"/>
    </source>
</evidence>
<dbReference type="RefSeq" id="WP_065210862.1">
    <property type="nucleotide sequence ID" value="NZ_CP016178.1"/>
</dbReference>
<keyword evidence="1" id="KW-0812">Transmembrane</keyword>
<gene>
    <name evidence="3" type="ORF">A6E01_17530</name>
</gene>
<dbReference type="InterPro" id="IPR050879">
    <property type="entry name" value="Acyltransferase_3"/>
</dbReference>
<feature type="transmembrane region" description="Helical" evidence="1">
    <location>
        <begin position="143"/>
        <end position="162"/>
    </location>
</feature>
<dbReference type="AlphaFoldDB" id="A0AAN0XYF6"/>
<dbReference type="GO" id="GO:0016747">
    <property type="term" value="F:acyltransferase activity, transferring groups other than amino-acyl groups"/>
    <property type="evidence" value="ECO:0007669"/>
    <property type="project" value="InterPro"/>
</dbReference>
<evidence type="ECO:0000256" key="1">
    <source>
        <dbReference type="SAM" id="Phobius"/>
    </source>
</evidence>
<dbReference type="PANTHER" id="PTHR23028:SF53">
    <property type="entry name" value="ACYL_TRANSF_3 DOMAIN-CONTAINING PROTEIN"/>
    <property type="match status" value="1"/>
</dbReference>
<dbReference type="PANTHER" id="PTHR23028">
    <property type="entry name" value="ACETYLTRANSFERASE"/>
    <property type="match status" value="1"/>
</dbReference>
<evidence type="ECO:0000259" key="2">
    <source>
        <dbReference type="Pfam" id="PF01757"/>
    </source>
</evidence>
<feature type="transmembrane region" description="Helical" evidence="1">
    <location>
        <begin position="12"/>
        <end position="30"/>
    </location>
</feature>
<dbReference type="Pfam" id="PF01757">
    <property type="entry name" value="Acyl_transf_3"/>
    <property type="match status" value="1"/>
</dbReference>
<dbReference type="EMBL" id="CP016178">
    <property type="protein sequence ID" value="ANO34976.1"/>
    <property type="molecule type" value="Genomic_DNA"/>
</dbReference>
<feature type="transmembrane region" description="Helical" evidence="1">
    <location>
        <begin position="191"/>
        <end position="209"/>
    </location>
</feature>
<dbReference type="GO" id="GO:0000271">
    <property type="term" value="P:polysaccharide biosynthetic process"/>
    <property type="evidence" value="ECO:0007669"/>
    <property type="project" value="TreeGrafter"/>
</dbReference>
<keyword evidence="3" id="KW-0808">Transferase</keyword>
<feature type="transmembrane region" description="Helical" evidence="1">
    <location>
        <begin position="285"/>
        <end position="307"/>
    </location>
</feature>
<feature type="transmembrane region" description="Helical" evidence="1">
    <location>
        <begin position="327"/>
        <end position="348"/>
    </location>
</feature>
<keyword evidence="3" id="KW-0012">Acyltransferase</keyword>
<reference evidence="3 4" key="1">
    <citation type="submission" date="2016-06" db="EMBL/GenBank/DDBJ databases">
        <title>Adaptive Radiation by Waves of Gene Transfer Leads to Fine-Scale Resource Partitioning in Marine Microbes.</title>
        <authorList>
            <person name="Hehemann J.-H."/>
            <person name="Arevalo P."/>
            <person name="Datta M.S."/>
            <person name="Yu X."/>
            <person name="Corzett C."/>
            <person name="Henschel A."/>
            <person name="Preheim S.P."/>
            <person name="Timberlake S."/>
            <person name="Alm E.J."/>
            <person name="Polz M.F."/>
        </authorList>
    </citation>
    <scope>NUCLEOTIDE SEQUENCE [LARGE SCALE GENOMIC DNA]</scope>
    <source>
        <strain evidence="3 4">FF50</strain>
    </source>
</reference>
<organism evidence="3 4">
    <name type="scientific">Vibrio breoganii</name>
    <dbReference type="NCBI Taxonomy" id="553239"/>
    <lineage>
        <taxon>Bacteria</taxon>
        <taxon>Pseudomonadati</taxon>
        <taxon>Pseudomonadota</taxon>
        <taxon>Gammaproteobacteria</taxon>
        <taxon>Vibrionales</taxon>
        <taxon>Vibrionaceae</taxon>
        <taxon>Vibrio</taxon>
    </lineage>
</organism>
<proteinExistence type="predicted"/>
<feature type="domain" description="Acyltransferase 3" evidence="2">
    <location>
        <begin position="6"/>
        <end position="348"/>
    </location>
</feature>
<accession>A0AAN0XYF6</accession>
<dbReference type="KEGG" id="vbr:A6E01_17530"/>
<feature type="transmembrane region" description="Helical" evidence="1">
    <location>
        <begin position="80"/>
        <end position="99"/>
    </location>
</feature>
<name>A0AAN0XYF6_9VIBR</name>
<feature type="transmembrane region" description="Helical" evidence="1">
    <location>
        <begin position="42"/>
        <end position="60"/>
    </location>
</feature>
<feature type="transmembrane region" description="Helical" evidence="1">
    <location>
        <begin position="221"/>
        <end position="239"/>
    </location>
</feature>
<protein>
    <submittedName>
        <fullName evidence="3">Acyltransferase</fullName>
    </submittedName>
</protein>
<dbReference type="Proteomes" id="UP000092018">
    <property type="component" value="Chromosome 2"/>
</dbReference>
<sequence length="364" mass="42006">MKKRFESLDAFRGLCAVCLVVYHMALIGSITELDFFKKSTILVEFFFVLSGFVLAHAYAFGPKISFINYVKARILRIYPLHIFMLLIFIILEAINLLLYKSGYSFGTVPFSDKNGLDQLLPNFLLLQSWLPFTHPLSFNGPSWSISVEFYMYLILFATIVIFKKQRLFIWVSISSIAFMMLFVKYDFPSRQVFRGLSCFFAGAVVYVFYNKFRNIKFDGTIASLVEMLLLLCVVLITQSDLEYRSILASLLFVFVVLVYSYEFGCVSRLLKGDFFQLLGKISFSIYMTHYALVIIIKSCFMVIQNITGKRVAPLVNGSRFIDLGSPLMNNLLLFLFIFLVIVTSLITYRYVEIKTKDFIVNKFL</sequence>
<keyword evidence="1" id="KW-1133">Transmembrane helix</keyword>
<dbReference type="InterPro" id="IPR002656">
    <property type="entry name" value="Acyl_transf_3_dom"/>
</dbReference>
<keyword evidence="1" id="KW-0472">Membrane</keyword>